<gene>
    <name evidence="10" type="primary">GFUS</name>
</gene>
<dbReference type="SUPFAM" id="SSF51735">
    <property type="entry name" value="NAD(P)-binding Rossmann-fold domains"/>
    <property type="match status" value="1"/>
</dbReference>
<evidence type="ECO:0000256" key="8">
    <source>
        <dbReference type="ARBA" id="ARBA00032995"/>
    </source>
</evidence>
<name>A0A8C8W9D0_PANLE</name>
<dbReference type="CDD" id="cd05239">
    <property type="entry name" value="GDP_FS_SDR_e"/>
    <property type="match status" value="1"/>
</dbReference>
<dbReference type="AlphaFoldDB" id="A0A8C8W9D0"/>
<evidence type="ECO:0000256" key="5">
    <source>
        <dbReference type="ARBA" id="ARBA00022857"/>
    </source>
</evidence>
<evidence type="ECO:0000259" key="9">
    <source>
        <dbReference type="Pfam" id="PF01370"/>
    </source>
</evidence>
<dbReference type="GO" id="GO:0005829">
    <property type="term" value="C:cytosol"/>
    <property type="evidence" value="ECO:0007669"/>
    <property type="project" value="Ensembl"/>
</dbReference>
<dbReference type="GO" id="GO:0001913">
    <property type="term" value="P:T cell mediated cytotoxicity"/>
    <property type="evidence" value="ECO:0007669"/>
    <property type="project" value="Ensembl"/>
</dbReference>
<dbReference type="GO" id="GO:1904906">
    <property type="term" value="P:positive regulation of endothelial cell-matrix adhesion via fibronectin"/>
    <property type="evidence" value="ECO:0007669"/>
    <property type="project" value="Ensembl"/>
</dbReference>
<protein>
    <recommendedName>
        <fullName evidence="4">GDP-L-fucose synthase</fullName>
        <ecNumber evidence="4">1.1.1.271</ecNumber>
    </recommendedName>
    <alternativeName>
        <fullName evidence="8">GDP-4-keto-6-deoxy-D-mannose-3,5-epimerase-4-reductase</fullName>
    </alternativeName>
</protein>
<keyword evidence="6" id="KW-0560">Oxidoreductase</keyword>
<organism evidence="10 11">
    <name type="scientific">Panthera leo</name>
    <name type="common">Lion</name>
    <dbReference type="NCBI Taxonomy" id="9689"/>
    <lineage>
        <taxon>Eukaryota</taxon>
        <taxon>Metazoa</taxon>
        <taxon>Chordata</taxon>
        <taxon>Craniata</taxon>
        <taxon>Vertebrata</taxon>
        <taxon>Euteleostomi</taxon>
        <taxon>Mammalia</taxon>
        <taxon>Eutheria</taxon>
        <taxon>Laurasiatheria</taxon>
        <taxon>Carnivora</taxon>
        <taxon>Feliformia</taxon>
        <taxon>Felidae</taxon>
        <taxon>Pantherinae</taxon>
        <taxon>Panthera</taxon>
    </lineage>
</organism>
<dbReference type="GeneTree" id="ENSGT00390000004681"/>
<dbReference type="GO" id="GO:0010595">
    <property type="term" value="P:positive regulation of endothelial cell migration"/>
    <property type="evidence" value="ECO:0007669"/>
    <property type="project" value="Ensembl"/>
</dbReference>
<dbReference type="GO" id="GO:0042802">
    <property type="term" value="F:identical protein binding"/>
    <property type="evidence" value="ECO:0007669"/>
    <property type="project" value="Ensembl"/>
</dbReference>
<evidence type="ECO:0000313" key="11">
    <source>
        <dbReference type="Proteomes" id="UP000694399"/>
    </source>
</evidence>
<dbReference type="InterPro" id="IPR036291">
    <property type="entry name" value="NAD(P)-bd_dom_sf"/>
</dbReference>
<keyword evidence="5" id="KW-0521">NADP</keyword>
<evidence type="ECO:0000256" key="7">
    <source>
        <dbReference type="ARBA" id="ARBA00023235"/>
    </source>
</evidence>
<dbReference type="InterPro" id="IPR028614">
    <property type="entry name" value="GDP_fucose/colitose_synth"/>
</dbReference>
<dbReference type="UniPathway" id="UPA00128">
    <property type="reaction ID" value="UER00191"/>
</dbReference>
<evidence type="ECO:0000256" key="4">
    <source>
        <dbReference type="ARBA" id="ARBA00012371"/>
    </source>
</evidence>
<evidence type="ECO:0000256" key="1">
    <source>
        <dbReference type="ARBA" id="ARBA00002870"/>
    </source>
</evidence>
<dbReference type="Gene3D" id="3.90.25.10">
    <property type="entry name" value="UDP-galactose 4-epimerase, domain 1"/>
    <property type="match status" value="1"/>
</dbReference>
<dbReference type="GO" id="GO:0050577">
    <property type="term" value="F:GDP-L-fucose synthase activity"/>
    <property type="evidence" value="ECO:0007669"/>
    <property type="project" value="UniProtKB-EC"/>
</dbReference>
<evidence type="ECO:0000256" key="3">
    <source>
        <dbReference type="ARBA" id="ARBA00005959"/>
    </source>
</evidence>
<evidence type="ECO:0000256" key="2">
    <source>
        <dbReference type="ARBA" id="ARBA00004883"/>
    </source>
</evidence>
<comment type="function">
    <text evidence="1">Catalyzes the two-step NADP-dependent conversion of GDP-4-dehydro-6-deoxy-D-mannose to GDP-fucose, involving an epimerase and a reductase reaction.</text>
</comment>
<evidence type="ECO:0000256" key="6">
    <source>
        <dbReference type="ARBA" id="ARBA00023002"/>
    </source>
</evidence>
<evidence type="ECO:0000313" key="10">
    <source>
        <dbReference type="Ensembl" id="ENSPLOP00000000171.1"/>
    </source>
</evidence>
<dbReference type="EC" id="1.1.1.271" evidence="4"/>
<comment type="pathway">
    <text evidence="2">Nucleotide-sugar biosynthesis; GDP-L-fucose biosynthesis via de novo pathway; GDP-L-fucose from GDP-alpha-D-mannose: step 2/2.</text>
</comment>
<dbReference type="Pfam" id="PF01370">
    <property type="entry name" value="Epimerase"/>
    <property type="match status" value="1"/>
</dbReference>
<comment type="similarity">
    <text evidence="3">Belongs to the NAD(P)-dependent epimerase/dehydratase family. Fucose synthase subfamily.</text>
</comment>
<keyword evidence="7" id="KW-0413">Isomerase</keyword>
<dbReference type="InterPro" id="IPR001509">
    <property type="entry name" value="Epimerase_deHydtase"/>
</dbReference>
<proteinExistence type="inferred from homology"/>
<feature type="domain" description="NAD-dependent epimerase/dehydratase" evidence="9">
    <location>
        <begin position="10"/>
        <end position="238"/>
    </location>
</feature>
<accession>A0A8C8W9D0</accession>
<dbReference type="Gene3D" id="3.40.50.720">
    <property type="entry name" value="NAD(P)-binding Rossmann-like Domain"/>
    <property type="match status" value="1"/>
</dbReference>
<dbReference type="GO" id="GO:0047918">
    <property type="term" value="F:GDP-mannose 3,5-epimerase activity"/>
    <property type="evidence" value="ECO:0007669"/>
    <property type="project" value="Ensembl"/>
</dbReference>
<dbReference type="PANTHER" id="PTHR43238">
    <property type="entry name" value="GDP-L-FUCOSE SYNTHASE"/>
    <property type="match status" value="1"/>
</dbReference>
<dbReference type="PANTHER" id="PTHR43238:SF1">
    <property type="entry name" value="GDP-L-FUCOSE SYNTHASE"/>
    <property type="match status" value="1"/>
</dbReference>
<dbReference type="GO" id="GO:0042351">
    <property type="term" value="P:'de novo' GDP-L-fucose biosynthetic process"/>
    <property type="evidence" value="ECO:0007669"/>
    <property type="project" value="UniProtKB-UniPathway"/>
</dbReference>
<dbReference type="Proteomes" id="UP000694399">
    <property type="component" value="Chromosome X"/>
</dbReference>
<reference evidence="10" key="3">
    <citation type="submission" date="2025-09" db="UniProtKB">
        <authorList>
            <consortium name="Ensembl"/>
        </authorList>
    </citation>
    <scope>IDENTIFICATION</scope>
</reference>
<dbReference type="Ensembl" id="ENSPLOT00000000192.1">
    <property type="protein sequence ID" value="ENSPLOP00000000171.1"/>
    <property type="gene ID" value="ENSPLOG00000000126.1"/>
</dbReference>
<keyword evidence="11" id="KW-1185">Reference proteome</keyword>
<sequence length="378" mass="41907">MSEPGGSVRILVTGGSGLVGRAIQEVVADGAGLPGEDWVFVSSKDADLTDAAQTRALFEKVRPTHVIHLAAMVGGLFRNIKYNLDFWRKNIHINDNVLHSAFEVGVRKVVSCLSTCIFPDKTTYPIDETMIHNGPPHNSNFGYSYAKRMIDVQNRAYFQQHGCTFTAVIPTNVFGPHDNFNIEDGHVLPGLIHKVHLAKSSGSALTVWGTGKPRRQFIYSLDLARLFIWVLREYDEVEPIILSGGHPVAPLPLPRGRTHVCAEGSWGWEWEYGGGLGSCKAGWRRPHLAVGPPRSPQWARRRRSLSRRQPKPWWRPWTSAGRSLYPLALGQDAVGLMDAEWLSPGGWRGGALFCPQSSPGKGRFKGKLVGWVPLVLWP</sequence>
<reference evidence="10" key="1">
    <citation type="journal article" date="2019" name="bioRxiv">
        <title>Long live the king: chromosome-level assembly of the lion (Panthera leo) using linked-read, Hi-C, and long read data.</title>
        <authorList>
            <person name="Armstrong E.E."/>
            <person name="Taylor R.W."/>
            <person name="Miller D.E."/>
            <person name="Kaelin C."/>
            <person name="Barsh G."/>
            <person name="Hadly E.A."/>
            <person name="Petrov D."/>
        </authorList>
    </citation>
    <scope>NUCLEOTIDE SEQUENCE [LARGE SCALE GENOMIC DNA]</scope>
</reference>
<reference evidence="10" key="2">
    <citation type="submission" date="2025-08" db="UniProtKB">
        <authorList>
            <consortium name="Ensembl"/>
        </authorList>
    </citation>
    <scope>IDENTIFICATION</scope>
</reference>